<organism evidence="5 6">
    <name type="scientific">Eisenbergiella tayi</name>
    <dbReference type="NCBI Taxonomy" id="1432052"/>
    <lineage>
        <taxon>Bacteria</taxon>
        <taxon>Bacillati</taxon>
        <taxon>Bacillota</taxon>
        <taxon>Clostridia</taxon>
        <taxon>Lachnospirales</taxon>
        <taxon>Lachnospiraceae</taxon>
        <taxon>Eisenbergiella</taxon>
    </lineage>
</organism>
<dbReference type="PANTHER" id="PTHR11929:SF194">
    <property type="entry name" value="ALPHA-(1,3)-FUCOSYLTRANSFERASE 10"/>
    <property type="match status" value="1"/>
</dbReference>
<dbReference type="Proteomes" id="UP000094869">
    <property type="component" value="Unassembled WGS sequence"/>
</dbReference>
<keyword evidence="3" id="KW-0808">Transferase</keyword>
<dbReference type="InterPro" id="IPR038577">
    <property type="entry name" value="GT10-like_C_sf"/>
</dbReference>
<sequence length="361" mass="42938">MEGKKIALIPWDESIRENNIFIEKYKNYVDSHILLKRAFEKKRMEINTIDMYNDLREVDCFLFFSISYKWLNKIIKLGLQGKTVYCSGEPAVVKPENSKEGYQKLLKIFAYILTWNDDLVDNLRIFKRNIPYHFVKSYGDVPFEKRKLLTNISGNKSSNGAYELYSEREKVISYFEKYYPENIDLYGTNWDINVHPSYKGMVDSKTDTYHNYKFALSLENTYNVRGYITEKIFDCFTAGIVPIYKGASNINDFIPKNCYINYDDFASISEMAEFLMKMSEGKYKEYLAAIDLFLNSDTLYNFSSELFCDYICTVACRKEEVIIKVPKHYRIFLKLREWRERKKKLQMRCRKFIKNSLKLFC</sequence>
<comment type="similarity">
    <text evidence="1">Belongs to the glycosyltransferase 10 family.</text>
</comment>
<dbReference type="InterPro" id="IPR001503">
    <property type="entry name" value="Glyco_trans_10"/>
</dbReference>
<dbReference type="RefSeq" id="WP_050018703.1">
    <property type="nucleotide sequence ID" value="NZ_JAQCZP010000010.1"/>
</dbReference>
<evidence type="ECO:0000256" key="2">
    <source>
        <dbReference type="ARBA" id="ARBA00022676"/>
    </source>
</evidence>
<dbReference type="SUPFAM" id="SSF53756">
    <property type="entry name" value="UDP-Glycosyltransferase/glycogen phosphorylase"/>
    <property type="match status" value="1"/>
</dbReference>
<dbReference type="Gene3D" id="3.40.50.11660">
    <property type="entry name" value="Glycosyl transferase family 10, C-terminal domain"/>
    <property type="match status" value="1"/>
</dbReference>
<dbReference type="Pfam" id="PF00852">
    <property type="entry name" value="Glyco_transf_10"/>
    <property type="match status" value="1"/>
</dbReference>
<name>A0ABX3AKA5_9FIRM</name>
<keyword evidence="2" id="KW-0328">Glycosyltransferase</keyword>
<evidence type="ECO:0000313" key="6">
    <source>
        <dbReference type="Proteomes" id="UP000094869"/>
    </source>
</evidence>
<evidence type="ECO:0000259" key="4">
    <source>
        <dbReference type="Pfam" id="PF00852"/>
    </source>
</evidence>
<protein>
    <recommendedName>
        <fullName evidence="4">Fucosyltransferase C-terminal domain-containing protein</fullName>
    </recommendedName>
</protein>
<comment type="caution">
    <text evidence="5">The sequence shown here is derived from an EMBL/GenBank/DDBJ whole genome shotgun (WGS) entry which is preliminary data.</text>
</comment>
<accession>A0ABX3AKA5</accession>
<evidence type="ECO:0000313" key="5">
    <source>
        <dbReference type="EMBL" id="ODR57520.1"/>
    </source>
</evidence>
<feature type="domain" description="Fucosyltransferase C-terminal" evidence="4">
    <location>
        <begin position="165"/>
        <end position="292"/>
    </location>
</feature>
<dbReference type="InterPro" id="IPR055270">
    <property type="entry name" value="Glyco_tran_10_C"/>
</dbReference>
<proteinExistence type="inferred from homology"/>
<reference evidence="5 6" key="1">
    <citation type="submission" date="2016-08" db="EMBL/GenBank/DDBJ databases">
        <title>Characterization of Isolates of Eisenbergiella tayi Derived from Blood Cultures, Using Whole Genome Sequencing.</title>
        <authorList>
            <person name="Bernier A.-M."/>
            <person name="Burdz T."/>
            <person name="Wiebe D."/>
            <person name="Bernard K."/>
        </authorList>
    </citation>
    <scope>NUCLEOTIDE SEQUENCE [LARGE SCALE GENOMIC DNA]</scope>
    <source>
        <strain evidence="5 6">NML120146</strain>
    </source>
</reference>
<evidence type="ECO:0000256" key="3">
    <source>
        <dbReference type="ARBA" id="ARBA00022679"/>
    </source>
</evidence>
<dbReference type="PANTHER" id="PTHR11929">
    <property type="entry name" value="ALPHA- 1,3 -FUCOSYLTRANSFERASE"/>
    <property type="match status" value="1"/>
</dbReference>
<keyword evidence="6" id="KW-1185">Reference proteome</keyword>
<dbReference type="EMBL" id="MEHD01000021">
    <property type="protein sequence ID" value="ODR57520.1"/>
    <property type="molecule type" value="Genomic_DNA"/>
</dbReference>
<gene>
    <name evidence="5" type="ORF">BEI63_10420</name>
</gene>
<evidence type="ECO:0000256" key="1">
    <source>
        <dbReference type="ARBA" id="ARBA00008919"/>
    </source>
</evidence>